<dbReference type="CDD" id="cd01948">
    <property type="entry name" value="EAL"/>
    <property type="match status" value="1"/>
</dbReference>
<feature type="domain" description="EAL" evidence="1">
    <location>
        <begin position="1"/>
        <end position="241"/>
    </location>
</feature>
<keyword evidence="3" id="KW-1185">Reference proteome</keyword>
<dbReference type="Pfam" id="PF00563">
    <property type="entry name" value="EAL"/>
    <property type="match status" value="1"/>
</dbReference>
<evidence type="ECO:0000259" key="1">
    <source>
        <dbReference type="PROSITE" id="PS50883"/>
    </source>
</evidence>
<dbReference type="InterPro" id="IPR001633">
    <property type="entry name" value="EAL_dom"/>
</dbReference>
<organism evidence="2 3">
    <name type="scientific">Pisciglobus halotolerans</name>
    <dbReference type="NCBI Taxonomy" id="745365"/>
    <lineage>
        <taxon>Bacteria</taxon>
        <taxon>Bacillati</taxon>
        <taxon>Bacillota</taxon>
        <taxon>Bacilli</taxon>
        <taxon>Lactobacillales</taxon>
        <taxon>Carnobacteriaceae</taxon>
    </lineage>
</organism>
<dbReference type="SMART" id="SM00052">
    <property type="entry name" value="EAL"/>
    <property type="match status" value="1"/>
</dbReference>
<evidence type="ECO:0000313" key="2">
    <source>
        <dbReference type="EMBL" id="SFH54471.1"/>
    </source>
</evidence>
<dbReference type="SUPFAM" id="SSF141868">
    <property type="entry name" value="EAL domain-like"/>
    <property type="match status" value="1"/>
</dbReference>
<protein>
    <submittedName>
        <fullName evidence="2">EAL domain, c-di-GMP-specific phosphodiesterase class I (Or its enzymatically inactive variant)</fullName>
    </submittedName>
</protein>
<dbReference type="EMBL" id="FOQE01000002">
    <property type="protein sequence ID" value="SFH54471.1"/>
    <property type="molecule type" value="Genomic_DNA"/>
</dbReference>
<gene>
    <name evidence="2" type="ORF">SAMN04489868_10272</name>
</gene>
<dbReference type="PANTHER" id="PTHR33121">
    <property type="entry name" value="CYCLIC DI-GMP PHOSPHODIESTERASE PDEF"/>
    <property type="match status" value="1"/>
</dbReference>
<evidence type="ECO:0000313" key="3">
    <source>
        <dbReference type="Proteomes" id="UP000198668"/>
    </source>
</evidence>
<name>A0A1I3AYL0_9LACT</name>
<dbReference type="PANTHER" id="PTHR33121:SF76">
    <property type="entry name" value="SIGNALING PROTEIN"/>
    <property type="match status" value="1"/>
</dbReference>
<dbReference type="Gene3D" id="3.20.20.450">
    <property type="entry name" value="EAL domain"/>
    <property type="match status" value="1"/>
</dbReference>
<accession>A0A1I3AYL0</accession>
<dbReference type="PROSITE" id="PS50883">
    <property type="entry name" value="EAL"/>
    <property type="match status" value="1"/>
</dbReference>
<dbReference type="Proteomes" id="UP000198668">
    <property type="component" value="Unassembled WGS sequence"/>
</dbReference>
<reference evidence="2 3" key="1">
    <citation type="submission" date="2016-10" db="EMBL/GenBank/DDBJ databases">
        <authorList>
            <person name="de Groot N.N."/>
        </authorList>
    </citation>
    <scope>NUCLEOTIDE SEQUENCE [LARGE SCALE GENOMIC DNA]</scope>
    <source>
        <strain evidence="2 3">DSM 27630</strain>
    </source>
</reference>
<dbReference type="OrthoDB" id="2324331at2"/>
<dbReference type="InterPro" id="IPR050706">
    <property type="entry name" value="Cyclic-di-GMP_PDE-like"/>
</dbReference>
<proteinExistence type="predicted"/>
<sequence length="241" mass="27957">MTKACLQLYFQPKINVTEKTIIGYEVLLRNKEVQPCYPAAKMERVYHDQKKNAVFLKWLQQELDQLFQMYPNISLSINFAPRQLLYPETKLFFQQMRTHAVQLMIEVTEDVPLLELTEENDSQQLEHEIEETLAFIKQQGYAIALDDVGSGQNSLDRALNYVGYLQQIKFSIIKCVHQQASHETIASFLKAWQQFAKENQIDVIIEGIEDQATSDMLKNAGLHLQQGYYFGRPAAELKLQH</sequence>
<dbReference type="AlphaFoldDB" id="A0A1I3AYL0"/>
<dbReference type="RefSeq" id="WP_092090867.1">
    <property type="nucleotide sequence ID" value="NZ_FOQE01000002.1"/>
</dbReference>
<dbReference type="GO" id="GO:0071111">
    <property type="term" value="F:cyclic-guanylate-specific phosphodiesterase activity"/>
    <property type="evidence" value="ECO:0007669"/>
    <property type="project" value="InterPro"/>
</dbReference>
<dbReference type="InterPro" id="IPR035919">
    <property type="entry name" value="EAL_sf"/>
</dbReference>